<proteinExistence type="predicted"/>
<evidence type="ECO:0008006" key="3">
    <source>
        <dbReference type="Google" id="ProtNLM"/>
    </source>
</evidence>
<keyword evidence="2" id="KW-1185">Reference proteome</keyword>
<reference evidence="1" key="1">
    <citation type="submission" date="2024-02" db="EMBL/GenBank/DDBJ databases">
        <authorList>
            <consortium name="ELIXIR-Norway"/>
            <consortium name="Elixir Norway"/>
        </authorList>
    </citation>
    <scope>NUCLEOTIDE SEQUENCE</scope>
</reference>
<dbReference type="EMBL" id="OZ020102">
    <property type="protein sequence ID" value="CAK9276582.1"/>
    <property type="molecule type" value="Genomic_DNA"/>
</dbReference>
<organism evidence="1 2">
    <name type="scientific">Sphagnum jensenii</name>
    <dbReference type="NCBI Taxonomy" id="128206"/>
    <lineage>
        <taxon>Eukaryota</taxon>
        <taxon>Viridiplantae</taxon>
        <taxon>Streptophyta</taxon>
        <taxon>Embryophyta</taxon>
        <taxon>Bryophyta</taxon>
        <taxon>Sphagnophytina</taxon>
        <taxon>Sphagnopsida</taxon>
        <taxon>Sphagnales</taxon>
        <taxon>Sphagnaceae</taxon>
        <taxon>Sphagnum</taxon>
    </lineage>
</organism>
<evidence type="ECO:0000313" key="1">
    <source>
        <dbReference type="EMBL" id="CAK9276582.1"/>
    </source>
</evidence>
<protein>
    <recommendedName>
        <fullName evidence="3">Integrase catalytic domain-containing protein</fullName>
    </recommendedName>
</protein>
<sequence>MISIGFQWHGDVDLKWLKLVQLLNHNNEGIAYAFLDRAFNRFGALIEIFLNQGTKFHGEFYELCEKTLIDHCTISQDHLEVNG</sequence>
<name>A0ABP0XG86_9BRYO</name>
<accession>A0ABP0XG86</accession>
<gene>
    <name evidence="1" type="ORF">CSSPJE1EN1_LOCUS22060</name>
</gene>
<dbReference type="Proteomes" id="UP001497444">
    <property type="component" value="Chromosome 7"/>
</dbReference>
<evidence type="ECO:0000313" key="2">
    <source>
        <dbReference type="Proteomes" id="UP001497444"/>
    </source>
</evidence>